<evidence type="ECO:0000313" key="2">
    <source>
        <dbReference type="Proteomes" id="UP000034893"/>
    </source>
</evidence>
<sequence>MNSENKICQNCKQNFTIEPEDFEFYEKMHVPPPTFCPECRLQRRLAFRNERNLYKRNCNLCGKEIISMHQKSAPFPVYCQDCWWSDKWDPAGYGRDFNPSRSFLEQFSALQKLVPLSQYLNVSSARIINSPYTNCAGDIENCYLIFGALDDRNCAYSHYIEGALDSFDMLYSEKVEKCYEGFDIDSSYKVFFSQSSQNCIDSMFLFDCKNCNNCIGCSGLRNKSFYILNEPYTKEEYMKKKKELKLNTAAGIDAFKKRFIEEVYYKTPRKFYHGHMNSGFGGDYISNTEKTYHSFYTKNTRNNKFCFWCINGQDVYDYFAWGDLERSYECVSSGEFSYNIKFSNVCWGQSKDIEYSSFCIGGLDLFGCISLRNKQYCILNKQYSKEEYEVLRGKIIKQMEDIPYRAKDGLIYSYGEFMPIELSPCYYNDSVAQEHFPLNKEEASAKGYLWNEGERGVYTITKKGEELPQSISEVGDEILNEVIECKVCKRPYRIIEPELKFYREMNLPLPQLCPDSRHMERIKYRNPLSLWKRKCECNSERSQTIYQNTATHEHGVAECSNEFETAYASGRPELIYCEQCYLKEVV</sequence>
<name>A0A0G0PFE7_9BACT</name>
<evidence type="ECO:0008006" key="3">
    <source>
        <dbReference type="Google" id="ProtNLM"/>
    </source>
</evidence>
<proteinExistence type="predicted"/>
<comment type="caution">
    <text evidence="1">The sequence shown here is derived from an EMBL/GenBank/DDBJ whole genome shotgun (WGS) entry which is preliminary data.</text>
</comment>
<organism evidence="1 2">
    <name type="scientific">Candidatus Curtissbacteria bacterium GW2011_GWC2_38_9</name>
    <dbReference type="NCBI Taxonomy" id="1618414"/>
    <lineage>
        <taxon>Bacteria</taxon>
        <taxon>Candidatus Curtissiibacteriota</taxon>
    </lineage>
</organism>
<dbReference type="AlphaFoldDB" id="A0A0G0PFE7"/>
<dbReference type="EMBL" id="LBVP01000029">
    <property type="protein sequence ID" value="KKQ88016.1"/>
    <property type="molecule type" value="Genomic_DNA"/>
</dbReference>
<dbReference type="Proteomes" id="UP000034893">
    <property type="component" value="Unassembled WGS sequence"/>
</dbReference>
<evidence type="ECO:0000313" key="1">
    <source>
        <dbReference type="EMBL" id="KKQ88016.1"/>
    </source>
</evidence>
<accession>A0A0G0PFE7</accession>
<gene>
    <name evidence="1" type="ORF">UT12_C0029G0003</name>
</gene>
<reference evidence="1 2" key="1">
    <citation type="journal article" date="2015" name="Nature">
        <title>rRNA introns, odd ribosomes, and small enigmatic genomes across a large radiation of phyla.</title>
        <authorList>
            <person name="Brown C.T."/>
            <person name="Hug L.A."/>
            <person name="Thomas B.C."/>
            <person name="Sharon I."/>
            <person name="Castelle C.J."/>
            <person name="Singh A."/>
            <person name="Wilkins M.J."/>
            <person name="Williams K.H."/>
            <person name="Banfield J.F."/>
        </authorList>
    </citation>
    <scope>NUCLEOTIDE SEQUENCE [LARGE SCALE GENOMIC DNA]</scope>
</reference>
<protein>
    <recommendedName>
        <fullName evidence="3">Zinc-binding domain-containing protein</fullName>
    </recommendedName>
</protein>